<dbReference type="InterPro" id="IPR009288">
    <property type="entry name" value="AIG2-like_dom"/>
</dbReference>
<protein>
    <submittedName>
        <fullName evidence="5">Gamma-glutamylcyclotransferase (GGCT)/AIG2-like uncharacterized protein YtfP</fullName>
    </submittedName>
</protein>
<evidence type="ECO:0000259" key="4">
    <source>
        <dbReference type="Pfam" id="PF06094"/>
    </source>
</evidence>
<sequence>MSKFYIAYGSNLHLEQMRKRCPTAKVIGKSEIKDYTLTFRGEHDRVFATVEPCKGESVPVLVWQIAPSDEKELDIYEEYPDLYRKEMMEVIVDNQPVNAMVYIMNEESPLNQPSKEYYSTITEGYKSLGFDLEYLRRAAKCSL</sequence>
<organism evidence="5 6">
    <name type="scientific">Nosocomiicoccus ampullae</name>
    <dbReference type="NCBI Taxonomy" id="489910"/>
    <lineage>
        <taxon>Bacteria</taxon>
        <taxon>Bacillati</taxon>
        <taxon>Bacillota</taxon>
        <taxon>Bacilli</taxon>
        <taxon>Bacillales</taxon>
        <taxon>Staphylococcaceae</taxon>
        <taxon>Nosocomiicoccus</taxon>
    </lineage>
</organism>
<dbReference type="EMBL" id="JACHHF010000008">
    <property type="protein sequence ID" value="MBB5176481.1"/>
    <property type="molecule type" value="Genomic_DNA"/>
</dbReference>
<name>A0A9Q2CZN2_9STAP</name>
<feature type="binding site" evidence="3">
    <location>
        <position position="117"/>
    </location>
    <ligand>
        <name>substrate</name>
    </ligand>
</feature>
<dbReference type="RefSeq" id="WP_246562709.1">
    <property type="nucleotide sequence ID" value="NZ_CBCRYX010000009.1"/>
</dbReference>
<evidence type="ECO:0000256" key="3">
    <source>
        <dbReference type="PIRSR" id="PIRSR617939-2"/>
    </source>
</evidence>
<keyword evidence="6" id="KW-1185">Reference proteome</keyword>
<dbReference type="GO" id="GO:0003839">
    <property type="term" value="F:gamma-glutamylcyclotransferase activity"/>
    <property type="evidence" value="ECO:0007669"/>
    <property type="project" value="InterPro"/>
</dbReference>
<dbReference type="CDD" id="cd06661">
    <property type="entry name" value="GGCT_like"/>
    <property type="match status" value="1"/>
</dbReference>
<accession>A0A9Q2CZN2</accession>
<dbReference type="InterPro" id="IPR036568">
    <property type="entry name" value="GGCT-like_sf"/>
</dbReference>
<evidence type="ECO:0000313" key="5">
    <source>
        <dbReference type="EMBL" id="MBB5176481.1"/>
    </source>
</evidence>
<proteinExistence type="predicted"/>
<evidence type="ECO:0000256" key="1">
    <source>
        <dbReference type="ARBA" id="ARBA00023239"/>
    </source>
</evidence>
<feature type="binding site" evidence="3">
    <location>
        <begin position="5"/>
        <end position="10"/>
    </location>
    <ligand>
        <name>substrate</name>
    </ligand>
</feature>
<dbReference type="Pfam" id="PF06094">
    <property type="entry name" value="GGACT"/>
    <property type="match status" value="1"/>
</dbReference>
<dbReference type="Proteomes" id="UP000579136">
    <property type="component" value="Unassembled WGS sequence"/>
</dbReference>
<keyword evidence="1" id="KW-0456">Lyase</keyword>
<dbReference type="AlphaFoldDB" id="A0A9Q2CZN2"/>
<dbReference type="PANTHER" id="PTHR12935:SF0">
    <property type="entry name" value="GAMMA-GLUTAMYLCYCLOTRANSFERASE"/>
    <property type="match status" value="1"/>
</dbReference>
<comment type="caution">
    <text evidence="5">The sequence shown here is derived from an EMBL/GenBank/DDBJ whole genome shotgun (WGS) entry which is preliminary data.</text>
</comment>
<dbReference type="SUPFAM" id="SSF110857">
    <property type="entry name" value="Gamma-glutamyl cyclotransferase-like"/>
    <property type="match status" value="1"/>
</dbReference>
<feature type="active site" description="Proton acceptor" evidence="2">
    <location>
        <position position="77"/>
    </location>
</feature>
<evidence type="ECO:0000256" key="2">
    <source>
        <dbReference type="PIRSR" id="PIRSR617939-1"/>
    </source>
</evidence>
<reference evidence="5 6" key="1">
    <citation type="submission" date="2020-08" db="EMBL/GenBank/DDBJ databases">
        <title>Genomic Encyclopedia of Type Strains, Phase IV (KMG-IV): sequencing the most valuable type-strain genomes for metagenomic binning, comparative biology and taxonomic classification.</title>
        <authorList>
            <person name="Goeker M."/>
        </authorList>
    </citation>
    <scope>NUCLEOTIDE SEQUENCE [LARGE SCALE GENOMIC DNA]</scope>
    <source>
        <strain evidence="5 6">DSM 19163</strain>
    </source>
</reference>
<dbReference type="Gene3D" id="3.10.490.10">
    <property type="entry name" value="Gamma-glutamyl cyclotransferase-like"/>
    <property type="match status" value="1"/>
</dbReference>
<dbReference type="InterPro" id="IPR013024">
    <property type="entry name" value="GGCT-like"/>
</dbReference>
<dbReference type="PANTHER" id="PTHR12935">
    <property type="entry name" value="GAMMA-GLUTAMYLCYCLOTRANSFERASE"/>
    <property type="match status" value="1"/>
</dbReference>
<evidence type="ECO:0000313" key="6">
    <source>
        <dbReference type="Proteomes" id="UP000579136"/>
    </source>
</evidence>
<gene>
    <name evidence="5" type="ORF">HNQ45_001369</name>
</gene>
<feature type="domain" description="Gamma-glutamylcyclotransferase AIG2-like" evidence="4">
    <location>
        <begin position="6"/>
        <end position="109"/>
    </location>
</feature>
<dbReference type="InterPro" id="IPR017939">
    <property type="entry name" value="G-Glutamylcylcotransferase"/>
</dbReference>